<dbReference type="STRING" id="6186.A0A183KW91"/>
<reference evidence="3" key="1">
    <citation type="submission" date="2016-06" db="UniProtKB">
        <authorList>
            <consortium name="WormBaseParasite"/>
        </authorList>
    </citation>
    <scope>IDENTIFICATION</scope>
</reference>
<keyword evidence="2" id="KW-1185">Reference proteome</keyword>
<dbReference type="WBParaSite" id="SCUD_0001933801-mRNA-1">
    <property type="protein sequence ID" value="SCUD_0001933801-mRNA-1"/>
    <property type="gene ID" value="SCUD_0001933801"/>
</dbReference>
<dbReference type="EMBL" id="UZAK01042329">
    <property type="protein sequence ID" value="VDP68785.1"/>
    <property type="molecule type" value="Genomic_DNA"/>
</dbReference>
<dbReference type="AlphaFoldDB" id="A0A183KW91"/>
<evidence type="ECO:0000313" key="2">
    <source>
        <dbReference type="Proteomes" id="UP000279833"/>
    </source>
</evidence>
<protein>
    <submittedName>
        <fullName evidence="3">Omp85 domain-containing protein</fullName>
    </submittedName>
</protein>
<dbReference type="Proteomes" id="UP000279833">
    <property type="component" value="Unassembled WGS sequence"/>
</dbReference>
<sequence>MLIGAQHFYIYIRFEIVLIHVRYNSMKYYKSFSSLRYVLFSIVTLLFHLNKIGSTLERPIQKLMDSPSTCKTVNEFSQYFLNELKGRPRTVIGMGVVFRFAGILRIELNYCFPMTYQSGDQVKPGFAFGFGMYYM</sequence>
<evidence type="ECO:0000313" key="3">
    <source>
        <dbReference type="WBParaSite" id="SCUD_0001933801-mRNA-1"/>
    </source>
</evidence>
<reference evidence="1 2" key="2">
    <citation type="submission" date="2018-11" db="EMBL/GenBank/DDBJ databases">
        <authorList>
            <consortium name="Pathogen Informatics"/>
        </authorList>
    </citation>
    <scope>NUCLEOTIDE SEQUENCE [LARGE SCALE GENOMIC DNA]</scope>
    <source>
        <strain evidence="1">Dakar</strain>
        <strain evidence="2">Dakar, Senegal</strain>
    </source>
</reference>
<gene>
    <name evidence="1" type="ORF">SCUD_LOCUS19335</name>
</gene>
<evidence type="ECO:0000313" key="1">
    <source>
        <dbReference type="EMBL" id="VDP68785.1"/>
    </source>
</evidence>
<organism evidence="3">
    <name type="scientific">Schistosoma curassoni</name>
    <dbReference type="NCBI Taxonomy" id="6186"/>
    <lineage>
        <taxon>Eukaryota</taxon>
        <taxon>Metazoa</taxon>
        <taxon>Spiralia</taxon>
        <taxon>Lophotrochozoa</taxon>
        <taxon>Platyhelminthes</taxon>
        <taxon>Trematoda</taxon>
        <taxon>Digenea</taxon>
        <taxon>Strigeidida</taxon>
        <taxon>Schistosomatoidea</taxon>
        <taxon>Schistosomatidae</taxon>
        <taxon>Schistosoma</taxon>
    </lineage>
</organism>
<proteinExistence type="predicted"/>
<name>A0A183KW91_9TREM</name>
<accession>A0A183KW91</accession>